<keyword evidence="2" id="KW-0812">Transmembrane</keyword>
<evidence type="ECO:0000256" key="1">
    <source>
        <dbReference type="SAM" id="MobiDB-lite"/>
    </source>
</evidence>
<dbReference type="Gene3D" id="3.30.1150.10">
    <property type="match status" value="1"/>
</dbReference>
<sequence>MKERRADTVQSFFASLLLHALFFALVYFGLYWTRTGAPELLKGPVIEAELIDPNALTASMRRTLAQRPEQATPPPPAEVAPEETTPQQQPEPEPLPEVAPTPPQPVAQEPVPKPDTRDQELATPEAIAEKPPVDRAQEERRRQEQIDLTKREQQLEAERKQRLSAMEQMRQKQLADIRRQREAAKREANLAEQKLRQIADRNNAAEASAQSDAPASPPPGQGGQSDDLRARYLSAISNAVRMNWTRPDDVPGGAVCPIRIEQSRGGRVERVEVMPNCPYDELTRRSVEAAVLKAQPLPYAGFESVFIDSLILRFRAE</sequence>
<feature type="region of interest" description="Disordered" evidence="1">
    <location>
        <begin position="64"/>
        <end position="189"/>
    </location>
</feature>
<feature type="compositionally biased region" description="Pro residues" evidence="1">
    <location>
        <begin position="89"/>
        <end position="105"/>
    </location>
</feature>
<evidence type="ECO:0000313" key="4">
    <source>
        <dbReference type="Proteomes" id="UP001165293"/>
    </source>
</evidence>
<reference evidence="3" key="1">
    <citation type="submission" date="2021-10" db="EMBL/GenBank/DDBJ databases">
        <authorList>
            <person name="Lyu M."/>
            <person name="Wang X."/>
            <person name="Meng X."/>
            <person name="Xu K."/>
        </authorList>
    </citation>
    <scope>NUCLEOTIDE SEQUENCE</scope>
    <source>
        <strain evidence="3">A6</strain>
    </source>
</reference>
<protein>
    <submittedName>
        <fullName evidence="3">Cell envelope integrity protein TolA</fullName>
    </submittedName>
</protein>
<keyword evidence="2" id="KW-0472">Membrane</keyword>
<dbReference type="InterPro" id="IPR014161">
    <property type="entry name" value="Tol-Pal_TolA"/>
</dbReference>
<dbReference type="SUPFAM" id="SSF74653">
    <property type="entry name" value="TolA/TonB C-terminal domain"/>
    <property type="match status" value="1"/>
</dbReference>
<dbReference type="EMBL" id="JAJGAK010000001">
    <property type="protein sequence ID" value="MCC8362457.1"/>
    <property type="molecule type" value="Genomic_DNA"/>
</dbReference>
<evidence type="ECO:0000313" key="3">
    <source>
        <dbReference type="EMBL" id="MCC8362457.1"/>
    </source>
</evidence>
<feature type="compositionally biased region" description="Basic and acidic residues" evidence="1">
    <location>
        <begin position="127"/>
        <end position="161"/>
    </location>
</feature>
<evidence type="ECO:0000256" key="2">
    <source>
        <dbReference type="SAM" id="Phobius"/>
    </source>
</evidence>
<keyword evidence="2" id="KW-1133">Transmembrane helix</keyword>
<comment type="caution">
    <text evidence="3">The sequence shown here is derived from an EMBL/GenBank/DDBJ whole genome shotgun (WGS) entry which is preliminary data.</text>
</comment>
<proteinExistence type="predicted"/>
<dbReference type="NCBIfam" id="TIGR02794">
    <property type="entry name" value="tolA_full"/>
    <property type="match status" value="1"/>
</dbReference>
<dbReference type="Proteomes" id="UP001165293">
    <property type="component" value="Unassembled WGS sequence"/>
</dbReference>
<dbReference type="RefSeq" id="WP_230526059.1">
    <property type="nucleotide sequence ID" value="NZ_JAJGAK010000001.1"/>
</dbReference>
<keyword evidence="4" id="KW-1185">Reference proteome</keyword>
<accession>A0ABS8JFS2</accession>
<gene>
    <name evidence="3" type="primary">tolA</name>
    <name evidence="3" type="ORF">LK996_05145</name>
</gene>
<feature type="transmembrane region" description="Helical" evidence="2">
    <location>
        <begin position="12"/>
        <end position="32"/>
    </location>
</feature>
<feature type="region of interest" description="Disordered" evidence="1">
    <location>
        <begin position="202"/>
        <end position="226"/>
    </location>
</feature>
<name>A0ABS8JFS2_9GAMM</name>
<organism evidence="3 4">
    <name type="scientific">Noviluteimonas lactosilytica</name>
    <dbReference type="NCBI Taxonomy" id="2888523"/>
    <lineage>
        <taxon>Bacteria</taxon>
        <taxon>Pseudomonadati</taxon>
        <taxon>Pseudomonadota</taxon>
        <taxon>Gammaproteobacteria</taxon>
        <taxon>Lysobacterales</taxon>
        <taxon>Lysobacteraceae</taxon>
        <taxon>Noviluteimonas</taxon>
    </lineage>
</organism>
<feature type="compositionally biased region" description="Basic and acidic residues" evidence="1">
    <location>
        <begin position="169"/>
        <end position="189"/>
    </location>
</feature>